<gene>
    <name evidence="4" type="ORF">DC53_20425</name>
    <name evidence="3" type="ORF">EU508_02875</name>
    <name evidence="2" type="ORF">EU509_04035</name>
</gene>
<dbReference type="RefSeq" id="WP_007377913.1">
    <property type="nucleotide sequence ID" value="NZ_JBBMQV010000036.1"/>
</dbReference>
<evidence type="ECO:0000313" key="5">
    <source>
        <dbReference type="Proteomes" id="UP000027154"/>
    </source>
</evidence>
<dbReference type="EMBL" id="JJNZ01000106">
    <property type="protein sequence ID" value="KDC48162.1"/>
    <property type="molecule type" value="Genomic_DNA"/>
</dbReference>
<comment type="caution">
    <text evidence="4">The sequence shown here is derived from an EMBL/GenBank/DDBJ whole genome shotgun (WGS) entry which is preliminary data.</text>
</comment>
<dbReference type="Proteomes" id="UP000322915">
    <property type="component" value="Unassembled WGS sequence"/>
</dbReference>
<dbReference type="Proteomes" id="UP000027154">
    <property type="component" value="Unassembled WGS sequence"/>
</dbReference>
<accession>A0A063KJR1</accession>
<reference evidence="4 5" key="1">
    <citation type="submission" date="2014-04" db="EMBL/GenBank/DDBJ databases">
        <title>Pseudoalteromonas galatheae sp. nov., isolated from a deep-sea polychaete near Canal Concepcion, Chile.</title>
        <authorList>
            <person name="Machado H.R."/>
            <person name="Gram L."/>
            <person name="Vynne N.G."/>
        </authorList>
    </citation>
    <scope>NUCLEOTIDE SEQUENCE [LARGE SCALE GENOMIC DNA]</scope>
    <source>
        <strain evidence="4 5">KMM216</strain>
    </source>
</reference>
<keyword evidence="6" id="KW-1185">Reference proteome</keyword>
<evidence type="ECO:0000313" key="3">
    <source>
        <dbReference type="EMBL" id="KAA1164261.1"/>
    </source>
</evidence>
<dbReference type="EMBL" id="SEUJ01000056">
    <property type="protein sequence ID" value="KAA1162622.1"/>
    <property type="molecule type" value="Genomic_DNA"/>
</dbReference>
<feature type="signal peptide" evidence="1">
    <location>
        <begin position="1"/>
        <end position="28"/>
    </location>
</feature>
<sequence length="134" mass="14319">MSCLSSAIKLSILSVASSILLLSGCASTITSSNEQSKNLSDLNYELNDMVSDNSCTASFQCKVLEVGARACGGPSKYVVYSTLNTPQEKAENIAQLITKQEKIKNAAQGLTDCSPVLEVQSLCINQQCQSFDIK</sequence>
<dbReference type="AlphaFoldDB" id="A0A063KJR1"/>
<dbReference type="OrthoDB" id="8703681at2"/>
<evidence type="ECO:0000256" key="1">
    <source>
        <dbReference type="SAM" id="SignalP"/>
    </source>
</evidence>
<proteinExistence type="predicted"/>
<reference evidence="6 7" key="2">
    <citation type="submission" date="2019-01" db="EMBL/GenBank/DDBJ databases">
        <title>Genome sequences of marine Pseudoalteromonas species.</title>
        <authorList>
            <person name="Boraston A.B."/>
            <person name="Hehemann J.-H."/>
            <person name="Vickers C.J."/>
            <person name="Salama-Alber O."/>
            <person name="Abe K."/>
            <person name="Hettle A.J."/>
        </authorList>
    </citation>
    <scope>NUCLEOTIDE SEQUENCE [LARGE SCALE GENOMIC DNA]</scope>
    <source>
        <strain evidence="3 7">PS42</strain>
        <strain evidence="2 6">PS47</strain>
    </source>
</reference>
<dbReference type="EMBL" id="SEUK01000039">
    <property type="protein sequence ID" value="KAA1164261.1"/>
    <property type="molecule type" value="Genomic_DNA"/>
</dbReference>
<organism evidence="4 5">
    <name type="scientific">Pseudoalteromonas fuliginea</name>
    <dbReference type="NCBI Taxonomy" id="1872678"/>
    <lineage>
        <taxon>Bacteria</taxon>
        <taxon>Pseudomonadati</taxon>
        <taxon>Pseudomonadota</taxon>
        <taxon>Gammaproteobacteria</taxon>
        <taxon>Alteromonadales</taxon>
        <taxon>Pseudoalteromonadaceae</taxon>
        <taxon>Pseudoalteromonas</taxon>
    </lineage>
</organism>
<feature type="chain" id="PRO_5044539117" evidence="1">
    <location>
        <begin position="29"/>
        <end position="134"/>
    </location>
</feature>
<dbReference type="Proteomes" id="UP000324162">
    <property type="component" value="Unassembled WGS sequence"/>
</dbReference>
<name>A0A063KJR1_9GAMM</name>
<protein>
    <submittedName>
        <fullName evidence="4">Uncharacterized protein</fullName>
    </submittedName>
</protein>
<keyword evidence="1" id="KW-0732">Signal</keyword>
<evidence type="ECO:0000313" key="6">
    <source>
        <dbReference type="Proteomes" id="UP000322915"/>
    </source>
</evidence>
<evidence type="ECO:0000313" key="4">
    <source>
        <dbReference type="EMBL" id="KDC48162.1"/>
    </source>
</evidence>
<evidence type="ECO:0000313" key="2">
    <source>
        <dbReference type="EMBL" id="KAA1162622.1"/>
    </source>
</evidence>
<evidence type="ECO:0000313" key="7">
    <source>
        <dbReference type="Proteomes" id="UP000324162"/>
    </source>
</evidence>